<evidence type="ECO:0000256" key="4">
    <source>
        <dbReference type="ARBA" id="ARBA00022692"/>
    </source>
</evidence>
<keyword evidence="6 8" id="KW-1133">Transmembrane helix</keyword>
<feature type="transmembrane region" description="Helical" evidence="8">
    <location>
        <begin position="365"/>
        <end position="384"/>
    </location>
</feature>
<keyword evidence="3" id="KW-0813">Transport</keyword>
<evidence type="ECO:0000313" key="10">
    <source>
        <dbReference type="EMBL" id="AVK72352.1"/>
    </source>
</evidence>
<comment type="subcellular location">
    <subcellularLocation>
        <location evidence="1">Membrane</location>
        <topology evidence="1">Multi-pass membrane protein</topology>
    </subcellularLocation>
</comment>
<protein>
    <submittedName>
        <fullName evidence="10">Synaptic vesicular amine transporter</fullName>
    </submittedName>
</protein>
<keyword evidence="4 8" id="KW-0812">Transmembrane</keyword>
<dbReference type="GO" id="GO:0030672">
    <property type="term" value="C:synaptic vesicle membrane"/>
    <property type="evidence" value="ECO:0007669"/>
    <property type="project" value="TreeGrafter"/>
</dbReference>
<evidence type="ECO:0000256" key="6">
    <source>
        <dbReference type="ARBA" id="ARBA00022989"/>
    </source>
</evidence>
<dbReference type="NCBIfam" id="TIGR00880">
    <property type="entry name" value="2_A_01_02"/>
    <property type="match status" value="1"/>
</dbReference>
<feature type="transmembrane region" description="Helical" evidence="8">
    <location>
        <begin position="312"/>
        <end position="332"/>
    </location>
</feature>
<dbReference type="InterPro" id="IPR011701">
    <property type="entry name" value="MFS"/>
</dbReference>
<dbReference type="Pfam" id="PF07690">
    <property type="entry name" value="MFS_1"/>
    <property type="match status" value="1"/>
</dbReference>
<dbReference type="CDD" id="cd17384">
    <property type="entry name" value="MFS_SLC18A1_2_VAT1_2"/>
    <property type="match status" value="1"/>
</dbReference>
<comment type="similarity">
    <text evidence="2">Belongs to the major facilitator superfamily. Vesicular transporter family.</text>
</comment>
<dbReference type="AlphaFoldDB" id="A0A2P1DVE0"/>
<sequence length="494" mass="54217">MKDTAELLDHEETFDNPIESSIQSQRPSSLKEYWETIRKSRRLILVIVFIALLLDNMLLTCIVPIIPDFLYHIQHGDNATANDANETSAWTNVTEVNKLERNRALTHENVEVGLMFASKAIVQLFANPFVGPLTNRIGYTIPMFTGFAILFVSTLLFAFGESYAMLLIARMFQGIGSSFSSVSGMGMLADRYPDDKERGEAMGFALGGLALGVLIGPPFGGVMYQFVGKSSPFLVLAFLALADGILQLVSLKPSFSKEVQPVGTSIKTLLKDPYILIASGAITFANMSIAILEPTLPIWMMEVMDASKWQTGAAFLPASISYLLSTNINGFLAHRMGRWLSSMIGMIVVALCMLVYPYANTINMLILPGVALGFAIGMVDASMMPTMGYLVDLRHVAVYGSVYAIADVAFCIGFAVGPALSGVIVEKIGFPWLTRLIAIINLLYAPLCLYLRNPPSRREENQKILESQNNEVTMPTYMMAGSHVEGFNYNSIED</sequence>
<feature type="transmembrane region" description="Helical" evidence="8">
    <location>
        <begin position="171"/>
        <end position="189"/>
    </location>
</feature>
<organism evidence="10">
    <name type="scientific">Meara stichopi</name>
    <dbReference type="NCBI Taxonomy" id="84115"/>
    <lineage>
        <taxon>Eukaryota</taxon>
        <taxon>Metazoa</taxon>
        <taxon>Xenacoelomorpha</taxon>
        <taxon>Acoelomorpha</taxon>
        <taxon>Nemertodermatida</taxon>
        <taxon>Nemertodermatidae</taxon>
        <taxon>Meara</taxon>
    </lineage>
</organism>
<dbReference type="InterPro" id="IPR050930">
    <property type="entry name" value="MFS_Vesicular_Transporter"/>
</dbReference>
<feature type="transmembrane region" description="Helical" evidence="8">
    <location>
        <begin position="339"/>
        <end position="359"/>
    </location>
</feature>
<dbReference type="GO" id="GO:0042910">
    <property type="term" value="F:xenobiotic transmembrane transporter activity"/>
    <property type="evidence" value="ECO:0007669"/>
    <property type="project" value="InterPro"/>
</dbReference>
<feature type="transmembrane region" description="Helical" evidence="8">
    <location>
        <begin position="396"/>
        <end position="420"/>
    </location>
</feature>
<feature type="transmembrane region" description="Helical" evidence="8">
    <location>
        <begin position="201"/>
        <end position="227"/>
    </location>
</feature>
<proteinExistence type="evidence at transcript level"/>
<dbReference type="InterPro" id="IPR020846">
    <property type="entry name" value="MFS_dom"/>
</dbReference>
<feature type="transmembrane region" description="Helical" evidence="8">
    <location>
        <begin position="137"/>
        <end position="159"/>
    </location>
</feature>
<evidence type="ECO:0000256" key="5">
    <source>
        <dbReference type="ARBA" id="ARBA00022775"/>
    </source>
</evidence>
<reference evidence="10" key="1">
    <citation type="journal article" date="2018" name="Nature">
        <title>Convergent evolution of bilaterian nerve cords.</title>
        <authorList>
            <person name="Martin-Duran J.M."/>
            <person name="Pang K."/>
            <person name="Borve A."/>
            <person name="Le H.S."/>
            <person name="Furu A."/>
            <person name="Cannon J.T."/>
            <person name="Jondelius U."/>
            <person name="Hejnol A."/>
        </authorList>
    </citation>
    <scope>NUCLEOTIDE SEQUENCE</scope>
</reference>
<evidence type="ECO:0000256" key="7">
    <source>
        <dbReference type="ARBA" id="ARBA00023136"/>
    </source>
</evidence>
<dbReference type="Gene3D" id="1.20.1250.20">
    <property type="entry name" value="MFS general substrate transporter like domains"/>
    <property type="match status" value="2"/>
</dbReference>
<dbReference type="PANTHER" id="PTHR23506:SF23">
    <property type="entry name" value="GH10249P"/>
    <property type="match status" value="1"/>
</dbReference>
<feature type="transmembrane region" description="Helical" evidence="8">
    <location>
        <begin position="432"/>
        <end position="451"/>
    </location>
</feature>
<dbReference type="InterPro" id="IPR036259">
    <property type="entry name" value="MFS_trans_sf"/>
</dbReference>
<dbReference type="EMBL" id="KY709801">
    <property type="protein sequence ID" value="AVK72352.1"/>
    <property type="molecule type" value="mRNA"/>
</dbReference>
<evidence type="ECO:0000259" key="9">
    <source>
        <dbReference type="PROSITE" id="PS50850"/>
    </source>
</evidence>
<accession>A0A2P1DVE0</accession>
<evidence type="ECO:0000256" key="2">
    <source>
        <dbReference type="ARBA" id="ARBA00006829"/>
    </source>
</evidence>
<feature type="transmembrane region" description="Helical" evidence="8">
    <location>
        <begin position="272"/>
        <end position="292"/>
    </location>
</feature>
<evidence type="ECO:0000256" key="3">
    <source>
        <dbReference type="ARBA" id="ARBA00022448"/>
    </source>
</evidence>
<dbReference type="FunFam" id="1.20.1250.20:FF:000145">
    <property type="entry name" value="Chromaffin granule amine transporter"/>
    <property type="match status" value="1"/>
</dbReference>
<dbReference type="InterPro" id="IPR001958">
    <property type="entry name" value="Tet-R_TetA/multi-R_MdtG-like"/>
</dbReference>
<name>A0A2P1DVE0_9BILA</name>
<dbReference type="PANTHER" id="PTHR23506">
    <property type="entry name" value="GH10249P"/>
    <property type="match status" value="1"/>
</dbReference>
<feature type="transmembrane region" description="Helical" evidence="8">
    <location>
        <begin position="43"/>
        <end position="66"/>
    </location>
</feature>
<dbReference type="GO" id="GO:0015842">
    <property type="term" value="P:aminergic neurotransmitter loading into synaptic vesicle"/>
    <property type="evidence" value="ECO:0007669"/>
    <property type="project" value="TreeGrafter"/>
</dbReference>
<keyword evidence="5" id="KW-0532">Neurotransmitter transport</keyword>
<dbReference type="GO" id="GO:0043195">
    <property type="term" value="C:terminal bouton"/>
    <property type="evidence" value="ECO:0007669"/>
    <property type="project" value="TreeGrafter"/>
</dbReference>
<feature type="domain" description="Major facilitator superfamily (MFS) profile" evidence="9">
    <location>
        <begin position="44"/>
        <end position="457"/>
    </location>
</feature>
<evidence type="ECO:0000256" key="1">
    <source>
        <dbReference type="ARBA" id="ARBA00004141"/>
    </source>
</evidence>
<evidence type="ECO:0000256" key="8">
    <source>
        <dbReference type="SAM" id="Phobius"/>
    </source>
</evidence>
<dbReference type="SUPFAM" id="SSF103473">
    <property type="entry name" value="MFS general substrate transporter"/>
    <property type="match status" value="1"/>
</dbReference>
<keyword evidence="7 8" id="KW-0472">Membrane</keyword>
<dbReference type="GO" id="GO:0005335">
    <property type="term" value="F:serotonin:sodium:chloride symporter activity"/>
    <property type="evidence" value="ECO:0007669"/>
    <property type="project" value="TreeGrafter"/>
</dbReference>
<dbReference type="PROSITE" id="PS50850">
    <property type="entry name" value="MFS"/>
    <property type="match status" value="1"/>
</dbReference>